<evidence type="ECO:0000313" key="3">
    <source>
        <dbReference type="Proteomes" id="UP000679575"/>
    </source>
</evidence>
<reference evidence="2 3" key="1">
    <citation type="submission" date="2021-04" db="EMBL/GenBank/DDBJ databases">
        <title>Novel species identification of genus Shewanella.</title>
        <authorList>
            <person name="Liu G."/>
        </authorList>
    </citation>
    <scope>NUCLEOTIDE SEQUENCE [LARGE SCALE GENOMIC DNA]</scope>
    <source>
        <strain evidence="2 3">FJAT-54481</strain>
    </source>
</reference>
<dbReference type="GO" id="GO:0008168">
    <property type="term" value="F:methyltransferase activity"/>
    <property type="evidence" value="ECO:0007669"/>
    <property type="project" value="UniProtKB-KW"/>
</dbReference>
<dbReference type="InterPro" id="IPR041698">
    <property type="entry name" value="Methyltransf_25"/>
</dbReference>
<proteinExistence type="predicted"/>
<gene>
    <name evidence="2" type="ORF">KDN34_13810</name>
</gene>
<evidence type="ECO:0000259" key="1">
    <source>
        <dbReference type="Pfam" id="PF13649"/>
    </source>
</evidence>
<feature type="domain" description="Methyltransferase" evidence="1">
    <location>
        <begin position="23"/>
        <end position="92"/>
    </location>
</feature>
<dbReference type="GO" id="GO:0032259">
    <property type="term" value="P:methylation"/>
    <property type="evidence" value="ECO:0007669"/>
    <property type="project" value="UniProtKB-KW"/>
</dbReference>
<keyword evidence="3" id="KW-1185">Reference proteome</keyword>
<sequence>MTPIKLITTYNWANTKPLNSLKVLDLACGSGRNGAWFAEHGAEVTFVDRNAAAFDNLQTAFPHCHFVQADLEGNAPPALTVFDVVLVVNYLHRPLMNWIADRLDENGLLFYETFNKRQAEFGKPSNPDFLLQDFELLHTFAKLQTLHYFEGKLCSEGEPQQKAQLIAVNLAQS</sequence>
<dbReference type="CDD" id="cd02440">
    <property type="entry name" value="AdoMet_MTases"/>
    <property type="match status" value="1"/>
</dbReference>
<name>A0ABX7YT25_9GAMM</name>
<dbReference type="EMBL" id="CP073587">
    <property type="protein sequence ID" value="QUN05261.1"/>
    <property type="molecule type" value="Genomic_DNA"/>
</dbReference>
<dbReference type="Proteomes" id="UP000679575">
    <property type="component" value="Chromosome"/>
</dbReference>
<protein>
    <submittedName>
        <fullName evidence="2">Class I SAM-dependent methyltransferase</fullName>
    </submittedName>
</protein>
<organism evidence="2 3">
    <name type="scientific">Shewanella yunxiaonensis</name>
    <dbReference type="NCBI Taxonomy" id="2829809"/>
    <lineage>
        <taxon>Bacteria</taxon>
        <taxon>Pseudomonadati</taxon>
        <taxon>Pseudomonadota</taxon>
        <taxon>Gammaproteobacteria</taxon>
        <taxon>Alteromonadales</taxon>
        <taxon>Shewanellaceae</taxon>
        <taxon>Shewanella</taxon>
    </lineage>
</organism>
<evidence type="ECO:0000313" key="2">
    <source>
        <dbReference type="EMBL" id="QUN05261.1"/>
    </source>
</evidence>
<keyword evidence="2" id="KW-0808">Transferase</keyword>
<accession>A0ABX7YT25</accession>
<keyword evidence="2" id="KW-0489">Methyltransferase</keyword>
<dbReference type="RefSeq" id="WP_212594296.1">
    <property type="nucleotide sequence ID" value="NZ_CP073587.1"/>
</dbReference>
<dbReference type="Gene3D" id="3.40.50.150">
    <property type="entry name" value="Vaccinia Virus protein VP39"/>
    <property type="match status" value="1"/>
</dbReference>
<dbReference type="Pfam" id="PF13649">
    <property type="entry name" value="Methyltransf_25"/>
    <property type="match status" value="1"/>
</dbReference>
<dbReference type="InterPro" id="IPR029063">
    <property type="entry name" value="SAM-dependent_MTases_sf"/>
</dbReference>
<dbReference type="SUPFAM" id="SSF53335">
    <property type="entry name" value="S-adenosyl-L-methionine-dependent methyltransferases"/>
    <property type="match status" value="1"/>
</dbReference>